<evidence type="ECO:0000313" key="2">
    <source>
        <dbReference type="Proteomes" id="UP000824881"/>
    </source>
</evidence>
<dbReference type="EMBL" id="WQMT02000008">
    <property type="protein sequence ID" value="KAG9219942.1"/>
    <property type="molecule type" value="Genomic_DNA"/>
</dbReference>
<comment type="caution">
    <text evidence="1">The sequence shown here is derived from an EMBL/GenBank/DDBJ whole genome shotgun (WGS) entry which is preliminary data.</text>
</comment>
<dbReference type="Proteomes" id="UP000824881">
    <property type="component" value="Unassembled WGS sequence"/>
</dbReference>
<protein>
    <submittedName>
        <fullName evidence="1">Uncharacterized protein</fullName>
    </submittedName>
</protein>
<name>A0ACB7INY1_PLECO</name>
<keyword evidence="2" id="KW-1185">Reference proteome</keyword>
<accession>A0ACB7INY1</accession>
<reference evidence="1 2" key="1">
    <citation type="journal article" date="2021" name="Appl. Environ. Microbiol.">
        <title>Genetic linkage and physical mapping for an oyster mushroom Pleurotus cornucopiae and QTL analysis for the trait cap color.</title>
        <authorList>
            <person name="Zhang Y."/>
            <person name="Gao W."/>
            <person name="Sonnenberg A."/>
            <person name="Chen Q."/>
            <person name="Zhang J."/>
            <person name="Huang C."/>
        </authorList>
    </citation>
    <scope>NUCLEOTIDE SEQUENCE [LARGE SCALE GENOMIC DNA]</scope>
    <source>
        <strain evidence="1">CCMSSC00406</strain>
    </source>
</reference>
<proteinExistence type="predicted"/>
<gene>
    <name evidence="1" type="ORF">CCMSSC00406_0006855</name>
</gene>
<organism evidence="1 2">
    <name type="scientific">Pleurotus cornucopiae</name>
    <name type="common">Cornucopia mushroom</name>
    <dbReference type="NCBI Taxonomy" id="5321"/>
    <lineage>
        <taxon>Eukaryota</taxon>
        <taxon>Fungi</taxon>
        <taxon>Dikarya</taxon>
        <taxon>Basidiomycota</taxon>
        <taxon>Agaricomycotina</taxon>
        <taxon>Agaricomycetes</taxon>
        <taxon>Agaricomycetidae</taxon>
        <taxon>Agaricales</taxon>
        <taxon>Pleurotineae</taxon>
        <taxon>Pleurotaceae</taxon>
        <taxon>Pleurotus</taxon>
    </lineage>
</organism>
<sequence length="362" mass="41248">MLKRAGRAHDPSGIQATRQGQLAIECPACPHPDRNLPLDWESAMRDAWRYTLFLVIDANFKLKSKSRGLEDVELNPSWSYFVNDAGYKAHLLKHFDQLEINTCRNEHDAILRATTRHTPGYNVSGVALVICARHAFVRGNGAGDLEKGEQYCLIDYIVLSALLAFQLRLLVLSYDIACQWSKNLIKRSAEYPAEMQPDTSRTLIKCVVPRWHIEGHDQFCKTLSNQMTASIREMAPSTRREALNDHWSGWNFRKLVKLRSSLLQRLKDACTNSICQTDIFAQFNATFRPAVVACWGKMVEDWERDKRGKCPYEETPSALTIHDVQLELAKEEMEASKSGRTSIHQTSASKFLLHGLNLEEKQ</sequence>
<evidence type="ECO:0000313" key="1">
    <source>
        <dbReference type="EMBL" id="KAG9219942.1"/>
    </source>
</evidence>